<dbReference type="EMBL" id="JAPYKO010000001">
    <property type="protein sequence ID" value="MEI9400704.1"/>
    <property type="molecule type" value="Genomic_DNA"/>
</dbReference>
<dbReference type="SUPFAM" id="SSF53474">
    <property type="entry name" value="alpha/beta-Hydrolases"/>
    <property type="match status" value="1"/>
</dbReference>
<dbReference type="PANTHER" id="PTHR43798">
    <property type="entry name" value="MONOACYLGLYCEROL LIPASE"/>
    <property type="match status" value="1"/>
</dbReference>
<dbReference type="InterPro" id="IPR050266">
    <property type="entry name" value="AB_hydrolase_sf"/>
</dbReference>
<dbReference type="InterPro" id="IPR029058">
    <property type="entry name" value="AB_hydrolase_fold"/>
</dbReference>
<dbReference type="Proteomes" id="UP001366503">
    <property type="component" value="Unassembled WGS sequence"/>
</dbReference>
<accession>A0ABU8K7A3</accession>
<dbReference type="InterPro" id="IPR000073">
    <property type="entry name" value="AB_hydrolase_1"/>
</dbReference>
<gene>
    <name evidence="2" type="ORF">O7A05_00575</name>
</gene>
<comment type="caution">
    <text evidence="2">The sequence shown here is derived from an EMBL/GenBank/DDBJ whole genome shotgun (WGS) entry which is preliminary data.</text>
</comment>
<reference evidence="2 3" key="1">
    <citation type="submission" date="2022-12" db="EMBL/GenBank/DDBJ databases">
        <authorList>
            <person name="Muema E."/>
        </authorList>
    </citation>
    <scope>NUCLEOTIDE SEQUENCE [LARGE SCALE GENOMIC DNA]</scope>
    <source>
        <strain evidence="3">1330</strain>
    </source>
</reference>
<name>A0ABU8K7A3_9HYPH</name>
<proteinExistence type="predicted"/>
<dbReference type="PRINTS" id="PR00412">
    <property type="entry name" value="EPOXHYDRLASE"/>
</dbReference>
<dbReference type="Pfam" id="PF00561">
    <property type="entry name" value="Abhydrolase_1"/>
    <property type="match status" value="1"/>
</dbReference>
<dbReference type="PROSITE" id="PS51318">
    <property type="entry name" value="TAT"/>
    <property type="match status" value="1"/>
</dbReference>
<evidence type="ECO:0000259" key="1">
    <source>
        <dbReference type="Pfam" id="PF00561"/>
    </source>
</evidence>
<keyword evidence="2" id="KW-0378">Hydrolase</keyword>
<evidence type="ECO:0000313" key="3">
    <source>
        <dbReference type="Proteomes" id="UP001366503"/>
    </source>
</evidence>
<dbReference type="RefSeq" id="WP_337091009.1">
    <property type="nucleotide sequence ID" value="NZ_JAPYKO010000001.1"/>
</dbReference>
<dbReference type="Gene3D" id="3.40.50.1820">
    <property type="entry name" value="alpha/beta hydrolase"/>
    <property type="match status" value="1"/>
</dbReference>
<dbReference type="InterPro" id="IPR000639">
    <property type="entry name" value="Epox_hydrolase-like"/>
</dbReference>
<protein>
    <submittedName>
        <fullName evidence="2">Alpha/beta hydrolase</fullName>
    </submittedName>
</protein>
<evidence type="ECO:0000313" key="2">
    <source>
        <dbReference type="EMBL" id="MEI9400704.1"/>
    </source>
</evidence>
<organism evidence="2 3">
    <name type="scientific">Mesorhizobium argentiipisi</name>
    <dbReference type="NCBI Taxonomy" id="3015175"/>
    <lineage>
        <taxon>Bacteria</taxon>
        <taxon>Pseudomonadati</taxon>
        <taxon>Pseudomonadota</taxon>
        <taxon>Alphaproteobacteria</taxon>
        <taxon>Hyphomicrobiales</taxon>
        <taxon>Phyllobacteriaceae</taxon>
        <taxon>Mesorhizobium</taxon>
    </lineage>
</organism>
<sequence length="324" mass="34487">MTAKSRRNLLLLLATATAGLALYNNRLARRALAGRPLGRFIHLRGTKLHFLETGHGQPLLLLHGNGASAEDFTTSGIFGEAAARYRVLAFDRPGFGLSPRPAGGPWTAGAQADLIQAAAEKLGVERYIVVGHSWGAAVALEMARRHPRSVAGVVVVAGYHYPPPRLALAISALPAVPLIGTVLRHTVLPSLVRLNWRWAMKKIFHPATIATPFAATTRGLASRPSQLRTISAESFLMLASALFPNRRYADIAVPVGIIAGAGDQLFDAKAEALQLHGEIRHSMLDIVLDAGHMVHQSKPQAVLAMIDKVAALASVAGPVPGTTR</sequence>
<dbReference type="GO" id="GO:0016787">
    <property type="term" value="F:hydrolase activity"/>
    <property type="evidence" value="ECO:0007669"/>
    <property type="project" value="UniProtKB-KW"/>
</dbReference>
<dbReference type="PRINTS" id="PR00111">
    <property type="entry name" value="ABHYDROLASE"/>
</dbReference>
<keyword evidence="3" id="KW-1185">Reference proteome</keyword>
<dbReference type="PANTHER" id="PTHR43798:SF33">
    <property type="entry name" value="HYDROLASE, PUTATIVE (AFU_ORTHOLOGUE AFUA_2G14860)-RELATED"/>
    <property type="match status" value="1"/>
</dbReference>
<feature type="domain" description="AB hydrolase-1" evidence="1">
    <location>
        <begin position="58"/>
        <end position="296"/>
    </location>
</feature>
<dbReference type="InterPro" id="IPR006311">
    <property type="entry name" value="TAT_signal"/>
</dbReference>